<dbReference type="RefSeq" id="WP_203166986.1">
    <property type="nucleotide sequence ID" value="NZ_JAEVLS010000002.1"/>
</dbReference>
<dbReference type="CDD" id="cd07359">
    <property type="entry name" value="PCA_45_Doxase_B_like"/>
    <property type="match status" value="1"/>
</dbReference>
<evidence type="ECO:0000313" key="3">
    <source>
        <dbReference type="Proteomes" id="UP000661077"/>
    </source>
</evidence>
<gene>
    <name evidence="2" type="ORF">JM946_09160</name>
</gene>
<name>A0ABS1WVB9_9GAMM</name>
<protein>
    <recommendedName>
        <fullName evidence="1">Extradiol ring-cleavage dioxygenase class III enzyme subunit B domain-containing protein</fullName>
    </recommendedName>
</protein>
<accession>A0ABS1WVB9</accession>
<comment type="caution">
    <text evidence="2">The sequence shown here is derived from an EMBL/GenBank/DDBJ whole genome shotgun (WGS) entry which is preliminary data.</text>
</comment>
<dbReference type="Proteomes" id="UP000661077">
    <property type="component" value="Unassembled WGS sequence"/>
</dbReference>
<dbReference type="EMBL" id="JAEVLS010000002">
    <property type="protein sequence ID" value="MBM0104917.1"/>
    <property type="molecule type" value="Genomic_DNA"/>
</dbReference>
<proteinExistence type="predicted"/>
<organism evidence="2 3">
    <name type="scientific">Steroidobacter gossypii</name>
    <dbReference type="NCBI Taxonomy" id="2805490"/>
    <lineage>
        <taxon>Bacteria</taxon>
        <taxon>Pseudomonadati</taxon>
        <taxon>Pseudomonadota</taxon>
        <taxon>Gammaproteobacteria</taxon>
        <taxon>Steroidobacterales</taxon>
        <taxon>Steroidobacteraceae</taxon>
        <taxon>Steroidobacter</taxon>
    </lineage>
</organism>
<dbReference type="SUPFAM" id="SSF53213">
    <property type="entry name" value="LigB-like"/>
    <property type="match status" value="1"/>
</dbReference>
<dbReference type="InterPro" id="IPR004183">
    <property type="entry name" value="Xdiol_dOase_suB"/>
</dbReference>
<sequence length="274" mass="29518">MGKLVWAAATAHTGAMMRAPAGDNDDLERAQRVFAGFRTLGESLKAARPDVLIVIATDHFLSFDYTVLPIFALGAGERFDGWGEFGVPKRDYRGHAGFGAAVHGGMVDAGFDLVSARDMKLDHSFSCPLQLLLDGWDLPILPLYVNCTIAPLPSLRRCLDFGAALGDVLRRQQAIERVAIVGTGGLSHWVGMPQTGTINRDFDQRFLDLFTAGRCEQIASWNSDEVIDSAGNGAAEIRNWIMAAAAARSKGAKVLAYEPVAAWNTGIGVTELLL</sequence>
<dbReference type="Pfam" id="PF02900">
    <property type="entry name" value="LigB"/>
    <property type="match status" value="1"/>
</dbReference>
<evidence type="ECO:0000313" key="2">
    <source>
        <dbReference type="EMBL" id="MBM0104917.1"/>
    </source>
</evidence>
<evidence type="ECO:0000259" key="1">
    <source>
        <dbReference type="Pfam" id="PF02900"/>
    </source>
</evidence>
<keyword evidence="3" id="KW-1185">Reference proteome</keyword>
<reference evidence="2 3" key="1">
    <citation type="journal article" date="2021" name="Int. J. Syst. Evol. Microbiol.">
        <title>Steroidobacter gossypii sp. nov., isolated from soil of cotton cropping field.</title>
        <authorList>
            <person name="Huang R."/>
            <person name="Yang S."/>
            <person name="Zhen C."/>
            <person name="Liu W."/>
        </authorList>
    </citation>
    <scope>NUCLEOTIDE SEQUENCE [LARGE SCALE GENOMIC DNA]</scope>
    <source>
        <strain evidence="2 3">S1-65</strain>
    </source>
</reference>
<dbReference type="Gene3D" id="3.40.830.10">
    <property type="entry name" value="LigB-like"/>
    <property type="match status" value="1"/>
</dbReference>
<feature type="domain" description="Extradiol ring-cleavage dioxygenase class III enzyme subunit B" evidence="1">
    <location>
        <begin position="7"/>
        <end position="267"/>
    </location>
</feature>